<feature type="transmembrane region" description="Helical" evidence="9">
    <location>
        <begin position="93"/>
        <end position="110"/>
    </location>
</feature>
<evidence type="ECO:0000256" key="7">
    <source>
        <dbReference type="ARBA" id="ARBA00023136"/>
    </source>
</evidence>
<dbReference type="AlphaFoldDB" id="A0A0B2V1R8"/>
<evidence type="ECO:0000259" key="11">
    <source>
        <dbReference type="Pfam" id="PF16916"/>
    </source>
</evidence>
<evidence type="ECO:0000256" key="1">
    <source>
        <dbReference type="ARBA" id="ARBA00004141"/>
    </source>
</evidence>
<keyword evidence="4 9" id="KW-0812">Transmembrane</keyword>
<reference evidence="12 13" key="1">
    <citation type="submission" date="2014-11" db="EMBL/GenBank/DDBJ databases">
        <title>Genetic blueprint of the zoonotic pathogen Toxocara canis.</title>
        <authorList>
            <person name="Zhu X.-Q."/>
            <person name="Korhonen P.K."/>
            <person name="Cai H."/>
            <person name="Young N.D."/>
            <person name="Nejsum P."/>
            <person name="von Samson-Himmelstjerna G."/>
            <person name="Boag P.R."/>
            <person name="Tan P."/>
            <person name="Li Q."/>
            <person name="Min J."/>
            <person name="Yang Y."/>
            <person name="Wang X."/>
            <person name="Fang X."/>
            <person name="Hall R.S."/>
            <person name="Hofmann A."/>
            <person name="Sternberg P.W."/>
            <person name="Jex A.R."/>
            <person name="Gasser R.B."/>
        </authorList>
    </citation>
    <scope>NUCLEOTIDE SEQUENCE [LARGE SCALE GENOMIC DNA]</scope>
    <source>
        <strain evidence="12">PN_DK_2014</strain>
    </source>
</reference>
<dbReference type="NCBIfam" id="TIGR01297">
    <property type="entry name" value="CDF"/>
    <property type="match status" value="1"/>
</dbReference>
<comment type="caution">
    <text evidence="12">The sequence shown here is derived from an EMBL/GenBank/DDBJ whole genome shotgun (WGS) entry which is preliminary data.</text>
</comment>
<keyword evidence="6 9" id="KW-1133">Transmembrane helix</keyword>
<keyword evidence="5" id="KW-0862">Zinc</keyword>
<dbReference type="OMA" id="CLFHQHG"/>
<feature type="transmembrane region" description="Helical" evidence="9">
    <location>
        <begin position="276"/>
        <end position="300"/>
    </location>
</feature>
<dbReference type="InterPro" id="IPR027469">
    <property type="entry name" value="Cation_efflux_TMD_sf"/>
</dbReference>
<dbReference type="GO" id="GO:0010312">
    <property type="term" value="P:detoxification of zinc ion"/>
    <property type="evidence" value="ECO:0007669"/>
    <property type="project" value="TreeGrafter"/>
</dbReference>
<dbReference type="PANTHER" id="PTHR45820:SF4">
    <property type="entry name" value="ZINC TRANSPORTER 63C, ISOFORM F"/>
    <property type="match status" value="1"/>
</dbReference>
<organism evidence="12 13">
    <name type="scientific">Toxocara canis</name>
    <name type="common">Canine roundworm</name>
    <dbReference type="NCBI Taxonomy" id="6265"/>
    <lineage>
        <taxon>Eukaryota</taxon>
        <taxon>Metazoa</taxon>
        <taxon>Ecdysozoa</taxon>
        <taxon>Nematoda</taxon>
        <taxon>Chromadorea</taxon>
        <taxon>Rhabditida</taxon>
        <taxon>Spirurina</taxon>
        <taxon>Ascaridomorpha</taxon>
        <taxon>Ascaridoidea</taxon>
        <taxon>Toxocaridae</taxon>
        <taxon>Toxocara</taxon>
    </lineage>
</organism>
<feature type="transmembrane region" description="Helical" evidence="9">
    <location>
        <begin position="312"/>
        <end position="330"/>
    </location>
</feature>
<accession>A0A0B2V1R8</accession>
<feature type="transmembrane region" description="Helical" evidence="9">
    <location>
        <begin position="60"/>
        <end position="81"/>
    </location>
</feature>
<protein>
    <submittedName>
        <fullName evidence="12">Zinc transporter 10</fullName>
    </submittedName>
</protein>
<dbReference type="InterPro" id="IPR002524">
    <property type="entry name" value="Cation_efflux"/>
</dbReference>
<evidence type="ECO:0000313" key="12">
    <source>
        <dbReference type="EMBL" id="KHN75493.1"/>
    </source>
</evidence>
<evidence type="ECO:0000256" key="4">
    <source>
        <dbReference type="ARBA" id="ARBA00022692"/>
    </source>
</evidence>
<dbReference type="GO" id="GO:0005385">
    <property type="term" value="F:zinc ion transmembrane transporter activity"/>
    <property type="evidence" value="ECO:0007669"/>
    <property type="project" value="TreeGrafter"/>
</dbReference>
<keyword evidence="7 9" id="KW-0472">Membrane</keyword>
<comment type="subcellular location">
    <subcellularLocation>
        <location evidence="1">Membrane</location>
        <topology evidence="1">Multi-pass membrane protein</topology>
    </subcellularLocation>
</comment>
<evidence type="ECO:0000256" key="8">
    <source>
        <dbReference type="SAM" id="MobiDB-lite"/>
    </source>
</evidence>
<feature type="region of interest" description="Disordered" evidence="8">
    <location>
        <begin position="243"/>
        <end position="266"/>
    </location>
</feature>
<dbReference type="OrthoDB" id="29444at2759"/>
<dbReference type="PANTHER" id="PTHR45820">
    <property type="entry name" value="FI23527P1"/>
    <property type="match status" value="1"/>
</dbReference>
<dbReference type="InterPro" id="IPR058533">
    <property type="entry name" value="Cation_efflux_TM"/>
</dbReference>
<feature type="transmembrane region" description="Helical" evidence="9">
    <location>
        <begin position="122"/>
        <end position="144"/>
    </location>
</feature>
<feature type="region of interest" description="Disordered" evidence="8">
    <location>
        <begin position="1"/>
        <end position="23"/>
    </location>
</feature>
<dbReference type="GO" id="GO:0016020">
    <property type="term" value="C:membrane"/>
    <property type="evidence" value="ECO:0007669"/>
    <property type="project" value="UniProtKB-SubCell"/>
</dbReference>
<keyword evidence="13" id="KW-1185">Reference proteome</keyword>
<evidence type="ECO:0000256" key="2">
    <source>
        <dbReference type="ARBA" id="ARBA00008873"/>
    </source>
</evidence>
<feature type="compositionally biased region" description="Basic and acidic residues" evidence="8">
    <location>
        <begin position="11"/>
        <end position="23"/>
    </location>
</feature>
<dbReference type="Pfam" id="PF01545">
    <property type="entry name" value="Cation_efflux"/>
    <property type="match status" value="1"/>
</dbReference>
<dbReference type="SUPFAM" id="SSF161111">
    <property type="entry name" value="Cation efflux protein transmembrane domain-like"/>
    <property type="match status" value="1"/>
</dbReference>
<feature type="domain" description="Cation efflux protein cytoplasmic" evidence="11">
    <location>
        <begin position="345"/>
        <end position="414"/>
    </location>
</feature>
<gene>
    <name evidence="12" type="primary">Slc30a10</name>
    <name evidence="12" type="ORF">Tcan_16612</name>
</gene>
<feature type="domain" description="Cation efflux protein transmembrane" evidence="10">
    <location>
        <begin position="60"/>
        <end position="338"/>
    </location>
</feature>
<proteinExistence type="inferred from homology"/>
<dbReference type="Proteomes" id="UP000031036">
    <property type="component" value="Unassembled WGS sequence"/>
</dbReference>
<evidence type="ECO:0000259" key="10">
    <source>
        <dbReference type="Pfam" id="PF01545"/>
    </source>
</evidence>
<keyword evidence="3" id="KW-0813">Transport</keyword>
<comment type="similarity">
    <text evidence="2">Belongs to the cation diffusion facilitator (CDF) transporter (TC 2.A.4) family. SLC30A subfamily.</text>
</comment>
<evidence type="ECO:0000256" key="9">
    <source>
        <dbReference type="SAM" id="Phobius"/>
    </source>
</evidence>
<dbReference type="InterPro" id="IPR027470">
    <property type="entry name" value="Cation_efflux_CTD"/>
</dbReference>
<feature type="compositionally biased region" description="Basic and acidic residues" evidence="8">
    <location>
        <begin position="448"/>
        <end position="460"/>
    </location>
</feature>
<dbReference type="Gene3D" id="1.20.1510.10">
    <property type="entry name" value="Cation efflux protein transmembrane domain"/>
    <property type="match status" value="1"/>
</dbReference>
<name>A0A0B2V1R8_TOXCA</name>
<evidence type="ECO:0000256" key="3">
    <source>
        <dbReference type="ARBA" id="ARBA00022448"/>
    </source>
</evidence>
<dbReference type="EMBL" id="JPKZ01002688">
    <property type="protein sequence ID" value="KHN75493.1"/>
    <property type="molecule type" value="Genomic_DNA"/>
</dbReference>
<evidence type="ECO:0000256" key="5">
    <source>
        <dbReference type="ARBA" id="ARBA00022833"/>
    </source>
</evidence>
<dbReference type="GO" id="GO:0006882">
    <property type="term" value="P:intracellular zinc ion homeostasis"/>
    <property type="evidence" value="ECO:0007669"/>
    <property type="project" value="TreeGrafter"/>
</dbReference>
<dbReference type="STRING" id="6265.A0A0B2V1R8"/>
<evidence type="ECO:0000256" key="6">
    <source>
        <dbReference type="ARBA" id="ARBA00022989"/>
    </source>
</evidence>
<dbReference type="Pfam" id="PF16916">
    <property type="entry name" value="ZT_dimer"/>
    <property type="match status" value="1"/>
</dbReference>
<evidence type="ECO:0000313" key="13">
    <source>
        <dbReference type="Proteomes" id="UP000031036"/>
    </source>
</evidence>
<feature type="transmembrane region" description="Helical" evidence="9">
    <location>
        <begin position="164"/>
        <end position="181"/>
    </location>
</feature>
<sequence>MASIGVDDSTDDHLPLKNEEEEKTNRFVNGLEKKATSVLEEPGEGGSANKKPFMTRGARMIIMLSMTFAFFVVEMVCGYLSHSMALIADSFHMLSDVMALLIAFICLKMSERSSKKNTFGWVRAEVLGALINGVFLLALCFSIAIESLTRLVEPEKIKEPRQVLIVGTVGFLINLIGMFMFHSHSHAHADNERDTPSKPRSARRQTHVTIDGLESQHLMSSHQEGAMALAQLNHDIENELSGTGMSVNEGANVDTKTKGKSKGKRGMSTQLNMRGVFLHVLSDAVGSVIVIITALVSWLVPGHDILKLYLDPGLSLMMVLLLVASTFPLVRETALILMQTTPGFIEVEELENSLLKIDGVLAVHEFHVWRLVGERIIATVHIRFSDLKAYLAAADQIRTLFHDNCIHSTTIQPEFSEMVDTLGYNGSHCALACLPENCKRTDVTCCRRDSPPSTREREMVPDQWRSNGEGEAGIERHQRGNGDSGSNCSMEQAAALTWPPLKISLLFVVTIDLNCAKYRRR</sequence>
<feature type="region of interest" description="Disordered" evidence="8">
    <location>
        <begin position="448"/>
        <end position="488"/>
    </location>
</feature>